<evidence type="ECO:0000256" key="4">
    <source>
        <dbReference type="RuleBase" id="RU362110"/>
    </source>
</evidence>
<dbReference type="Gene3D" id="2.115.10.20">
    <property type="entry name" value="Glycosyl hydrolase domain, family 43"/>
    <property type="match status" value="1"/>
</dbReference>
<feature type="domain" description="Glycosyl hydrolase family 32 C-terminal" evidence="7">
    <location>
        <begin position="335"/>
        <end position="481"/>
    </location>
</feature>
<gene>
    <name evidence="8" type="ORF">FcAc13_06355</name>
</gene>
<comment type="similarity">
    <text evidence="1 4">Belongs to the glycosyl hydrolase 32 family.</text>
</comment>
<dbReference type="Pfam" id="PF08244">
    <property type="entry name" value="Glyco_hydro_32C"/>
    <property type="match status" value="1"/>
</dbReference>
<dbReference type="InterPro" id="IPR006232">
    <property type="entry name" value="Suc6P_hydrolase"/>
</dbReference>
<dbReference type="SMART" id="SM00640">
    <property type="entry name" value="Glyco_32"/>
    <property type="match status" value="1"/>
</dbReference>
<dbReference type="InterPro" id="IPR013320">
    <property type="entry name" value="ConA-like_dom_sf"/>
</dbReference>
<dbReference type="InterPro" id="IPR001362">
    <property type="entry name" value="Glyco_hydro_32"/>
</dbReference>
<comment type="caution">
    <text evidence="8">The sequence shown here is derived from an EMBL/GenBank/DDBJ whole genome shotgun (WGS) entry which is preliminary data.</text>
</comment>
<evidence type="ECO:0000256" key="3">
    <source>
        <dbReference type="ARBA" id="ARBA00023295"/>
    </source>
</evidence>
<evidence type="ECO:0000259" key="7">
    <source>
        <dbReference type="Pfam" id="PF08244"/>
    </source>
</evidence>
<dbReference type="EMBL" id="JABURY010000015">
    <property type="protein sequence ID" value="MBC9130930.1"/>
    <property type="molecule type" value="Genomic_DNA"/>
</dbReference>
<reference evidence="8 9" key="1">
    <citation type="submission" date="2020-06" db="EMBL/GenBank/DDBJ databases">
        <title>Frischella cerana isolated from Apis cerana gut homogenate.</title>
        <authorList>
            <person name="Wolter L.A."/>
            <person name="Suenami S."/>
            <person name="Miyazaki R."/>
        </authorList>
    </citation>
    <scope>NUCLEOTIDE SEQUENCE [LARGE SCALE GENOMIC DNA]</scope>
    <source>
        <strain evidence="8 9">Ac13</strain>
    </source>
</reference>
<comment type="subcellular location">
    <subcellularLocation>
        <location evidence="5">Cytoplasm</location>
    </subcellularLocation>
</comment>
<dbReference type="PANTHER" id="PTHR43101">
    <property type="entry name" value="BETA-FRUCTOSIDASE"/>
    <property type="match status" value="1"/>
</dbReference>
<keyword evidence="9" id="KW-1185">Reference proteome</keyword>
<dbReference type="EC" id="3.2.1.26" evidence="4"/>
<evidence type="ECO:0000256" key="5">
    <source>
        <dbReference type="RuleBase" id="RU365015"/>
    </source>
</evidence>
<proteinExistence type="inferred from homology"/>
<comment type="function">
    <text evidence="5">Enables the bacterium to metabolize sucrose as a sole carbon source.</text>
</comment>
<evidence type="ECO:0000259" key="6">
    <source>
        <dbReference type="Pfam" id="PF00251"/>
    </source>
</evidence>
<dbReference type="SUPFAM" id="SSF49899">
    <property type="entry name" value="Concanavalin A-like lectins/glucanases"/>
    <property type="match status" value="1"/>
</dbReference>
<dbReference type="Proteomes" id="UP000651208">
    <property type="component" value="Unassembled WGS sequence"/>
</dbReference>
<name>A0ABR7QXK2_9GAMM</name>
<dbReference type="PANTHER" id="PTHR43101:SF1">
    <property type="entry name" value="BETA-FRUCTOSIDASE"/>
    <property type="match status" value="1"/>
</dbReference>
<dbReference type="CDD" id="cd08996">
    <property type="entry name" value="GH32_FFase"/>
    <property type="match status" value="1"/>
</dbReference>
<keyword evidence="2 4" id="KW-0378">Hydrolase</keyword>
<keyword evidence="3 4" id="KW-0326">Glycosidase</keyword>
<dbReference type="NCBIfam" id="TIGR01322">
    <property type="entry name" value="scrB_fam"/>
    <property type="match status" value="1"/>
</dbReference>
<evidence type="ECO:0000256" key="1">
    <source>
        <dbReference type="ARBA" id="ARBA00009902"/>
    </source>
</evidence>
<feature type="domain" description="Glycosyl hydrolase family 32 N-terminal" evidence="6">
    <location>
        <begin position="28"/>
        <end position="330"/>
    </location>
</feature>
<sequence length="490" mass="56506">MKDQIINANQSVEQRAKQVKSRYYPAYHIAAKSGWINDPNGLIYFNGQYHAFFQHHPFSERWGEMYWGHVVSDDLVHWRYLPIALAPSEPYDKDGCFSGSAVDDNGVLTLFYTGHVLLNNNEIQGLIHQVQCIATSQDGIHFIKQGIVLAPPEGIMHFRDPKVWRQGDCWYMVLGVCDSENIGQVWLYHSKDLYHWQFDQILAKVDDPDVYMMECPDFFPLGDKYILMFSPQGMQAKGYQYRNRFQSGYIVGEWQPGETFKICQPFTELDFGHDYYAPQSFLTADKRRIVIAWMDMWDSVMPSQADKWAGALSLPRELHLSSDNKLIISPITELQLLRSKAVLSHDIEVINGKQDLLLDSWQCELVIKIDLNKTDAERAGIAFTASNDDNQFTLLYIDNQAQRLILDRAFSGSGVMGYRSIAIPEGQILELHIFIDHSSIEVFVNHGMATLTSRFYPTYEQRTIKVFAENGKLVIDQLEYWYLKNIHDIV</sequence>
<organism evidence="8 9">
    <name type="scientific">Frischella japonica</name>
    <dbReference type="NCBI Taxonomy" id="2741544"/>
    <lineage>
        <taxon>Bacteria</taxon>
        <taxon>Pseudomonadati</taxon>
        <taxon>Pseudomonadota</taxon>
        <taxon>Gammaproteobacteria</taxon>
        <taxon>Orbales</taxon>
        <taxon>Orbaceae</taxon>
        <taxon>Frischella</taxon>
    </lineage>
</organism>
<dbReference type="GO" id="GO:0016787">
    <property type="term" value="F:hydrolase activity"/>
    <property type="evidence" value="ECO:0007669"/>
    <property type="project" value="UniProtKB-KW"/>
</dbReference>
<comment type="catalytic activity">
    <reaction evidence="4">
        <text>Hydrolysis of terminal non-reducing beta-D-fructofuranoside residues in beta-D-fructofuranosides.</text>
        <dbReference type="EC" id="3.2.1.26"/>
    </reaction>
</comment>
<dbReference type="Gene3D" id="2.60.120.560">
    <property type="entry name" value="Exo-inulinase, domain 1"/>
    <property type="match status" value="1"/>
</dbReference>
<accession>A0ABR7QXK2</accession>
<comment type="pathway">
    <text evidence="5">Glycan biosynthesis; sucrose metabolism.</text>
</comment>
<protein>
    <recommendedName>
        <fullName evidence="4">Sucrose-6-phosphate hydrolase</fullName>
        <ecNumber evidence="4">3.2.1.26</ecNumber>
    </recommendedName>
    <alternativeName>
        <fullName evidence="5">Invertase</fullName>
    </alternativeName>
</protein>
<dbReference type="InterPro" id="IPR013148">
    <property type="entry name" value="Glyco_hydro_32_N"/>
</dbReference>
<keyword evidence="5" id="KW-0119">Carbohydrate metabolism</keyword>
<dbReference type="RefSeq" id="WP_187755372.1">
    <property type="nucleotide sequence ID" value="NZ_JABURY010000015.1"/>
</dbReference>
<evidence type="ECO:0000256" key="2">
    <source>
        <dbReference type="ARBA" id="ARBA00022801"/>
    </source>
</evidence>
<evidence type="ECO:0000313" key="8">
    <source>
        <dbReference type="EMBL" id="MBC9130930.1"/>
    </source>
</evidence>
<keyword evidence="5" id="KW-0963">Cytoplasm</keyword>
<dbReference type="InterPro" id="IPR023296">
    <property type="entry name" value="Glyco_hydro_beta-prop_sf"/>
</dbReference>
<dbReference type="Pfam" id="PF00251">
    <property type="entry name" value="Glyco_hydro_32N"/>
    <property type="match status" value="1"/>
</dbReference>
<dbReference type="InterPro" id="IPR051214">
    <property type="entry name" value="GH32_Enzymes"/>
</dbReference>
<evidence type="ECO:0000313" key="9">
    <source>
        <dbReference type="Proteomes" id="UP000651208"/>
    </source>
</evidence>
<dbReference type="InterPro" id="IPR013189">
    <property type="entry name" value="Glyco_hydro_32_C"/>
</dbReference>
<dbReference type="SUPFAM" id="SSF75005">
    <property type="entry name" value="Arabinanase/levansucrase/invertase"/>
    <property type="match status" value="1"/>
</dbReference>